<dbReference type="Proteomes" id="UP000829196">
    <property type="component" value="Unassembled WGS sequence"/>
</dbReference>
<protein>
    <submittedName>
        <fullName evidence="2">Uncharacterized protein</fullName>
    </submittedName>
</protein>
<dbReference type="AlphaFoldDB" id="A0A8T3BAU8"/>
<accession>A0A8T3BAU8</accession>
<feature type="region of interest" description="Disordered" evidence="1">
    <location>
        <begin position="64"/>
        <end position="103"/>
    </location>
</feature>
<dbReference type="EMBL" id="JAGYWB010000010">
    <property type="protein sequence ID" value="KAI0508004.1"/>
    <property type="molecule type" value="Genomic_DNA"/>
</dbReference>
<evidence type="ECO:0000313" key="3">
    <source>
        <dbReference type="Proteomes" id="UP000829196"/>
    </source>
</evidence>
<reference evidence="2" key="1">
    <citation type="journal article" date="2022" name="Front. Genet.">
        <title>Chromosome-Scale Assembly of the Dendrobium nobile Genome Provides Insights Into the Molecular Mechanism of the Biosynthesis of the Medicinal Active Ingredient of Dendrobium.</title>
        <authorList>
            <person name="Xu Q."/>
            <person name="Niu S.-C."/>
            <person name="Li K.-L."/>
            <person name="Zheng P.-J."/>
            <person name="Zhang X.-J."/>
            <person name="Jia Y."/>
            <person name="Liu Y."/>
            <person name="Niu Y.-X."/>
            <person name="Yu L.-H."/>
            <person name="Chen D.-F."/>
            <person name="Zhang G.-Q."/>
        </authorList>
    </citation>
    <scope>NUCLEOTIDE SEQUENCE</scope>
    <source>
        <tissue evidence="2">Leaf</tissue>
    </source>
</reference>
<organism evidence="2 3">
    <name type="scientific">Dendrobium nobile</name>
    <name type="common">Orchid</name>
    <dbReference type="NCBI Taxonomy" id="94219"/>
    <lineage>
        <taxon>Eukaryota</taxon>
        <taxon>Viridiplantae</taxon>
        <taxon>Streptophyta</taxon>
        <taxon>Embryophyta</taxon>
        <taxon>Tracheophyta</taxon>
        <taxon>Spermatophyta</taxon>
        <taxon>Magnoliopsida</taxon>
        <taxon>Liliopsida</taxon>
        <taxon>Asparagales</taxon>
        <taxon>Orchidaceae</taxon>
        <taxon>Epidendroideae</taxon>
        <taxon>Malaxideae</taxon>
        <taxon>Dendrobiinae</taxon>
        <taxon>Dendrobium</taxon>
    </lineage>
</organism>
<comment type="caution">
    <text evidence="2">The sequence shown here is derived from an EMBL/GenBank/DDBJ whole genome shotgun (WGS) entry which is preliminary data.</text>
</comment>
<name>A0A8T3BAU8_DENNO</name>
<sequence length="103" mass="11185">MPIPAVVTAGRQPINALKLTGPRLAFHFYSFLLSLRTSYVVASARLSLDRAHCLATDDLSPTADELSLTVDPTPACHDPTRDETDPARAGSRRRIANQDLALD</sequence>
<gene>
    <name evidence="2" type="ORF">KFK09_014135</name>
</gene>
<keyword evidence="3" id="KW-1185">Reference proteome</keyword>
<proteinExistence type="predicted"/>
<evidence type="ECO:0000256" key="1">
    <source>
        <dbReference type="SAM" id="MobiDB-lite"/>
    </source>
</evidence>
<evidence type="ECO:0000313" key="2">
    <source>
        <dbReference type="EMBL" id="KAI0508004.1"/>
    </source>
</evidence>